<accession>A0A4Y2TS24</accession>
<name>A0A4Y2TS24_ARAVE</name>
<feature type="region of interest" description="Disordered" evidence="1">
    <location>
        <begin position="72"/>
        <end position="94"/>
    </location>
</feature>
<evidence type="ECO:0000313" key="3">
    <source>
        <dbReference type="Proteomes" id="UP000499080"/>
    </source>
</evidence>
<proteinExistence type="predicted"/>
<gene>
    <name evidence="2" type="ORF">AVEN_162778_1</name>
</gene>
<protein>
    <submittedName>
        <fullName evidence="2">Uncharacterized protein</fullName>
    </submittedName>
</protein>
<keyword evidence="3" id="KW-1185">Reference proteome</keyword>
<sequence length="94" mass="10618">RGICGLVVRSRFRDRRVESSKSDCTEDPQIMGLITCDTIRVVKRPPAVVMRKFVERMPAQITSSLTYSGSKLLNPPQNSHRVASKWNVNTTKTN</sequence>
<comment type="caution">
    <text evidence="2">The sequence shown here is derived from an EMBL/GenBank/DDBJ whole genome shotgun (WGS) entry which is preliminary data.</text>
</comment>
<organism evidence="2 3">
    <name type="scientific">Araneus ventricosus</name>
    <name type="common">Orbweaver spider</name>
    <name type="synonym">Epeira ventricosa</name>
    <dbReference type="NCBI Taxonomy" id="182803"/>
    <lineage>
        <taxon>Eukaryota</taxon>
        <taxon>Metazoa</taxon>
        <taxon>Ecdysozoa</taxon>
        <taxon>Arthropoda</taxon>
        <taxon>Chelicerata</taxon>
        <taxon>Arachnida</taxon>
        <taxon>Araneae</taxon>
        <taxon>Araneomorphae</taxon>
        <taxon>Entelegynae</taxon>
        <taxon>Araneoidea</taxon>
        <taxon>Araneidae</taxon>
        <taxon>Araneus</taxon>
    </lineage>
</organism>
<dbReference type="EMBL" id="BGPR01030739">
    <property type="protein sequence ID" value="GBO03439.1"/>
    <property type="molecule type" value="Genomic_DNA"/>
</dbReference>
<feature type="non-terminal residue" evidence="2">
    <location>
        <position position="1"/>
    </location>
</feature>
<reference evidence="2 3" key="1">
    <citation type="journal article" date="2019" name="Sci. Rep.">
        <title>Orb-weaving spider Araneus ventricosus genome elucidates the spidroin gene catalogue.</title>
        <authorList>
            <person name="Kono N."/>
            <person name="Nakamura H."/>
            <person name="Ohtoshi R."/>
            <person name="Moran D.A.P."/>
            <person name="Shinohara A."/>
            <person name="Yoshida Y."/>
            <person name="Fujiwara M."/>
            <person name="Mori M."/>
            <person name="Tomita M."/>
            <person name="Arakawa K."/>
        </authorList>
    </citation>
    <scope>NUCLEOTIDE SEQUENCE [LARGE SCALE GENOMIC DNA]</scope>
</reference>
<evidence type="ECO:0000256" key="1">
    <source>
        <dbReference type="SAM" id="MobiDB-lite"/>
    </source>
</evidence>
<dbReference type="AlphaFoldDB" id="A0A4Y2TS24"/>
<evidence type="ECO:0000313" key="2">
    <source>
        <dbReference type="EMBL" id="GBO03439.1"/>
    </source>
</evidence>
<dbReference type="Proteomes" id="UP000499080">
    <property type="component" value="Unassembled WGS sequence"/>
</dbReference>